<evidence type="ECO:0000256" key="1">
    <source>
        <dbReference type="SAM" id="Coils"/>
    </source>
</evidence>
<protein>
    <submittedName>
        <fullName evidence="2">Uncharacterized protein</fullName>
    </submittedName>
</protein>
<comment type="caution">
    <text evidence="2">The sequence shown here is derived from an EMBL/GenBank/DDBJ whole genome shotgun (WGS) entry which is preliminary data.</text>
</comment>
<evidence type="ECO:0000313" key="2">
    <source>
        <dbReference type="EMBL" id="PRI11910.1"/>
    </source>
</evidence>
<proteinExistence type="predicted"/>
<keyword evidence="3" id="KW-1185">Reference proteome</keyword>
<dbReference type="EMBL" id="MWZD01000013">
    <property type="protein sequence ID" value="PRI11910.1"/>
    <property type="molecule type" value="Genomic_DNA"/>
</dbReference>
<name>A0A2S9QQN5_9MICO</name>
<gene>
    <name evidence="2" type="ORF">B4915_02200</name>
</gene>
<dbReference type="Proteomes" id="UP000238650">
    <property type="component" value="Unassembled WGS sequence"/>
</dbReference>
<reference evidence="2 3" key="1">
    <citation type="journal article" date="2017" name="New Microbes New Infect">
        <title>Genome sequence of 'Leucobacter massiliensis' sp. nov. isolated from human pharynx after travel to the 2014 Hajj.</title>
        <authorList>
            <person name="Leangapichart T."/>
            <person name="Gautret P."/>
            <person name="Nguyen T.T."/>
            <person name="Armstrong N."/>
            <person name="Rolain J.M."/>
        </authorList>
    </citation>
    <scope>NUCLEOTIDE SEQUENCE [LARGE SCALE GENOMIC DNA]</scope>
    <source>
        <strain evidence="2 3">122RC15</strain>
    </source>
</reference>
<keyword evidence="1" id="KW-0175">Coiled coil</keyword>
<organism evidence="2 3">
    <name type="scientific">Leucobacter massiliensis</name>
    <dbReference type="NCBI Taxonomy" id="1686285"/>
    <lineage>
        <taxon>Bacteria</taxon>
        <taxon>Bacillati</taxon>
        <taxon>Actinomycetota</taxon>
        <taxon>Actinomycetes</taxon>
        <taxon>Micrococcales</taxon>
        <taxon>Microbacteriaceae</taxon>
        <taxon>Leucobacter</taxon>
    </lineage>
</organism>
<feature type="coiled-coil region" evidence="1">
    <location>
        <begin position="60"/>
        <end position="94"/>
    </location>
</feature>
<evidence type="ECO:0000313" key="3">
    <source>
        <dbReference type="Proteomes" id="UP000238650"/>
    </source>
</evidence>
<dbReference type="AlphaFoldDB" id="A0A2S9QQN5"/>
<accession>A0A2S9QQN5</accession>
<sequence length="130" mass="14254">MDGYEKMRSGAERLQQFATGYAIGVVAVTNALTRHCEDAFADLAPEPPQERPDWADVAQFADISAECERARATAVRLEQELAEKQRELDDARANLVKGALMSVLMQSRMAPGQSATWCVRQAGEKLGVTL</sequence>